<dbReference type="InterPro" id="IPR043502">
    <property type="entry name" value="DNA/RNA_pol_sf"/>
</dbReference>
<gene>
    <name evidence="7" type="ORF">TH63_13590</name>
</gene>
<dbReference type="GO" id="GO:0042276">
    <property type="term" value="P:error-prone translesion synthesis"/>
    <property type="evidence" value="ECO:0007669"/>
    <property type="project" value="TreeGrafter"/>
</dbReference>
<dbReference type="Pfam" id="PF00817">
    <property type="entry name" value="IMS"/>
    <property type="match status" value="1"/>
</dbReference>
<dbReference type="GO" id="GO:0005829">
    <property type="term" value="C:cytosol"/>
    <property type="evidence" value="ECO:0007669"/>
    <property type="project" value="TreeGrafter"/>
</dbReference>
<evidence type="ECO:0000256" key="4">
    <source>
        <dbReference type="ARBA" id="ARBA00023204"/>
    </source>
</evidence>
<keyword evidence="8" id="KW-1185">Reference proteome</keyword>
<dbReference type="PANTHER" id="PTHR11076:SF34">
    <property type="entry name" value="PROTEIN UMUC"/>
    <property type="match status" value="1"/>
</dbReference>
<dbReference type="InterPro" id="IPR050116">
    <property type="entry name" value="DNA_polymerase-Y"/>
</dbReference>
<name>A0A0H4VUW6_9BACT</name>
<reference evidence="7 8" key="1">
    <citation type="submission" date="2015-01" db="EMBL/GenBank/DDBJ databases">
        <title>Rufibacter sp./DG31D/ whole genome sequencing.</title>
        <authorList>
            <person name="Kim M.K."/>
            <person name="Srinivasan S."/>
            <person name="Lee J.-J."/>
        </authorList>
    </citation>
    <scope>NUCLEOTIDE SEQUENCE [LARGE SCALE GENOMIC DNA]</scope>
    <source>
        <strain evidence="7 8">DG31D</strain>
    </source>
</reference>
<keyword evidence="3" id="KW-0741">SOS mutagenesis</keyword>
<dbReference type="Gene3D" id="3.30.1490.100">
    <property type="entry name" value="DNA polymerase, Y-family, little finger domain"/>
    <property type="match status" value="1"/>
</dbReference>
<keyword evidence="5" id="KW-0742">SOS response</keyword>
<dbReference type="PROSITE" id="PS50173">
    <property type="entry name" value="UMUC"/>
    <property type="match status" value="1"/>
</dbReference>
<dbReference type="CDD" id="cd01700">
    <property type="entry name" value="PolY_Pol_V_umuC"/>
    <property type="match status" value="1"/>
</dbReference>
<dbReference type="InterPro" id="IPR036775">
    <property type="entry name" value="DNA_pol_Y-fam_lit_finger_sf"/>
</dbReference>
<dbReference type="Gene3D" id="3.30.70.270">
    <property type="match status" value="1"/>
</dbReference>
<dbReference type="Gene3D" id="1.10.150.20">
    <property type="entry name" value="5' to 3' exonuclease, C-terminal subdomain"/>
    <property type="match status" value="1"/>
</dbReference>
<evidence type="ECO:0000256" key="3">
    <source>
        <dbReference type="ARBA" id="ARBA00023199"/>
    </source>
</evidence>
<dbReference type="GO" id="GO:0003887">
    <property type="term" value="F:DNA-directed DNA polymerase activity"/>
    <property type="evidence" value="ECO:0007669"/>
    <property type="project" value="TreeGrafter"/>
</dbReference>
<evidence type="ECO:0000313" key="8">
    <source>
        <dbReference type="Proteomes" id="UP000036458"/>
    </source>
</evidence>
<dbReference type="Proteomes" id="UP000036458">
    <property type="component" value="Chromosome"/>
</dbReference>
<dbReference type="Gene3D" id="3.40.1170.60">
    <property type="match status" value="1"/>
</dbReference>
<dbReference type="GO" id="GO:0006281">
    <property type="term" value="P:DNA repair"/>
    <property type="evidence" value="ECO:0007669"/>
    <property type="project" value="UniProtKB-KW"/>
</dbReference>
<evidence type="ECO:0000256" key="5">
    <source>
        <dbReference type="ARBA" id="ARBA00023236"/>
    </source>
</evidence>
<dbReference type="GO" id="GO:0003684">
    <property type="term" value="F:damaged DNA binding"/>
    <property type="evidence" value="ECO:0007669"/>
    <property type="project" value="InterPro"/>
</dbReference>
<dbReference type="PATRIC" id="fig|1379910.4.peg.2952"/>
<accession>A0A0H4VUW6</accession>
<keyword evidence="2" id="KW-0227">DNA damage</keyword>
<dbReference type="AlphaFoldDB" id="A0A0H4VUW6"/>
<evidence type="ECO:0000259" key="6">
    <source>
        <dbReference type="PROSITE" id="PS50173"/>
    </source>
</evidence>
<dbReference type="GO" id="GO:0009432">
    <property type="term" value="P:SOS response"/>
    <property type="evidence" value="ECO:0007669"/>
    <property type="project" value="UniProtKB-KW"/>
</dbReference>
<dbReference type="Pfam" id="PF13438">
    <property type="entry name" value="DUF4113"/>
    <property type="match status" value="1"/>
</dbReference>
<keyword evidence="4" id="KW-0234">DNA repair</keyword>
<evidence type="ECO:0000256" key="2">
    <source>
        <dbReference type="ARBA" id="ARBA00022763"/>
    </source>
</evidence>
<dbReference type="InterPro" id="IPR043128">
    <property type="entry name" value="Rev_trsase/Diguanyl_cyclase"/>
</dbReference>
<evidence type="ECO:0000313" key="7">
    <source>
        <dbReference type="EMBL" id="AKQ47717.1"/>
    </source>
</evidence>
<dbReference type="NCBIfam" id="NF002955">
    <property type="entry name" value="PRK03609.1"/>
    <property type="match status" value="1"/>
</dbReference>
<organism evidence="7 8">
    <name type="scientific">Rufibacter radiotolerans</name>
    <dbReference type="NCBI Taxonomy" id="1379910"/>
    <lineage>
        <taxon>Bacteria</taxon>
        <taxon>Pseudomonadati</taxon>
        <taxon>Bacteroidota</taxon>
        <taxon>Cytophagia</taxon>
        <taxon>Cytophagales</taxon>
        <taxon>Hymenobacteraceae</taxon>
        <taxon>Rufibacter</taxon>
    </lineage>
</organism>
<dbReference type="InterPro" id="IPR001126">
    <property type="entry name" value="UmuC"/>
</dbReference>
<sequence>MDPAQAGDAMTTLFALCDCNNFYASCERVFQPQLNGKPVVVLSNNDGCVVARSNEAKALGIQMGAPFFEIRDLAECGDVHAFSSNYVLYGDMSSRVMATLSLFTPNIEVYSIDESFLDLGNFYKKDLNEYCWEIKRTVQQWTGIPISLGVAPTKALAKVANKLAKKSQKAKGVLVLTDPHHLAEALKATQIEDVWGVGRQYAKLLRRHGVSTAYDFTQKNDAWVKKHMAVVGLRLVKELRGESCLELEELAPPKKGICTSRGFGERLTEYSQIEEATASYAATCARKLRKQGSCARVMTVFLQTNFFSEREPQYSNSRTITLPVATNSDLELIHYASLALKSIFRPGYRYKKSGVFLTEIVPNYQIQYDLLDKVDREKHNSLMETVDRLAARYGRDIVKVAAQGLDPLWQMKCERRSPCFTTRLSEIPIVYIE</sequence>
<feature type="domain" description="UmuC" evidence="6">
    <location>
        <begin position="14"/>
        <end position="198"/>
    </location>
</feature>
<proteinExistence type="inferred from homology"/>
<evidence type="ECO:0000256" key="1">
    <source>
        <dbReference type="ARBA" id="ARBA00010945"/>
    </source>
</evidence>
<dbReference type="Pfam" id="PF11799">
    <property type="entry name" value="IMS_C"/>
    <property type="match status" value="1"/>
</dbReference>
<dbReference type="EMBL" id="CP010777">
    <property type="protein sequence ID" value="AKQ47717.1"/>
    <property type="molecule type" value="Genomic_DNA"/>
</dbReference>
<dbReference type="SUPFAM" id="SSF56672">
    <property type="entry name" value="DNA/RNA polymerases"/>
    <property type="match status" value="1"/>
</dbReference>
<dbReference type="KEGG" id="ruf:TH63_13590"/>
<protein>
    <submittedName>
        <fullName evidence="7">SOS mutagenesis and repair protein UmuC</fullName>
    </submittedName>
</protein>
<dbReference type="InterPro" id="IPR017961">
    <property type="entry name" value="DNA_pol_Y-fam_little_finger"/>
</dbReference>
<dbReference type="STRING" id="1379910.TH63_13590"/>
<dbReference type="PANTHER" id="PTHR11076">
    <property type="entry name" value="DNA REPAIR POLYMERASE UMUC / TRANSFERASE FAMILY MEMBER"/>
    <property type="match status" value="1"/>
</dbReference>
<comment type="similarity">
    <text evidence="1">Belongs to the DNA polymerase type-Y family.</text>
</comment>
<dbReference type="InterPro" id="IPR025188">
    <property type="entry name" value="DUF4113"/>
</dbReference>